<proteinExistence type="predicted"/>
<keyword evidence="2" id="KW-1185">Reference proteome</keyword>
<dbReference type="Proteomes" id="UP000295207">
    <property type="component" value="Segment"/>
</dbReference>
<dbReference type="RefSeq" id="YP_009953747.1">
    <property type="nucleotide sequence ID" value="NC_051625.1"/>
</dbReference>
<evidence type="ECO:0000313" key="1">
    <source>
        <dbReference type="EMBL" id="QBP31639.1"/>
    </source>
</evidence>
<protein>
    <recommendedName>
        <fullName evidence="3">Halobacterial output domain-containing protein</fullName>
    </recommendedName>
</protein>
<gene>
    <name evidence="1" type="primary">57</name>
    <name evidence="1" type="ORF">SEA_NIKLAS_57</name>
</gene>
<evidence type="ECO:0000313" key="2">
    <source>
        <dbReference type="Proteomes" id="UP000295207"/>
    </source>
</evidence>
<reference evidence="1 2" key="1">
    <citation type="submission" date="2019-02" db="EMBL/GenBank/DDBJ databases">
        <authorList>
            <person name="Johnson N."/>
            <person name="McClure M.G."/>
            <person name="Christensen M."/>
            <person name="Johnson M."/>
            <person name="Gaffney B.L."/>
            <person name="Staples A.K."/>
            <person name="King R.A."/>
            <person name="Rinehart C.A."/>
            <person name="Rowland N.S."/>
            <person name="Garlena R.A."/>
            <person name="Russell D.A."/>
            <person name="Pope W.H."/>
            <person name="Jacobs-Sera D."/>
            <person name="Hendrix R.W."/>
            <person name="Hatfull G.F."/>
        </authorList>
    </citation>
    <scope>NUCLEOTIDE SEQUENCE [LARGE SCALE GENOMIC DNA]</scope>
</reference>
<dbReference type="KEGG" id="vg:60325226"/>
<sequence length="103" mass="11339">MTDSNRPWWADREVVETWVEQKHFDATLAYLGGLVDTIEHRIAYGVDDPAVAASSALQALDELYEGDRLAIARLPFDDDGLVLTLTLGDDGIQASFTERVSDG</sequence>
<dbReference type="GeneID" id="60325226"/>
<accession>A0A482JHG3</accession>
<dbReference type="EMBL" id="MK494119">
    <property type="protein sequence ID" value="QBP31639.1"/>
    <property type="molecule type" value="Genomic_DNA"/>
</dbReference>
<evidence type="ECO:0008006" key="3">
    <source>
        <dbReference type="Google" id="ProtNLM"/>
    </source>
</evidence>
<organism evidence="1 2">
    <name type="scientific">Mycobacterium Phage Niklas</name>
    <dbReference type="NCBI Taxonomy" id="2517936"/>
    <lineage>
        <taxon>Viruses</taxon>
        <taxon>Duplodnaviria</taxon>
        <taxon>Heunggongvirae</taxon>
        <taxon>Uroviricota</taxon>
        <taxon>Caudoviricetes</taxon>
        <taxon>Weiservirinae</taxon>
        <taxon>Anayavirus</taxon>
        <taxon>Anayavirus niklas</taxon>
    </lineage>
</organism>
<name>A0A482JHG3_9CAUD</name>